<gene>
    <name evidence="1" type="ORF">R54839_PPFHFPJH_00904</name>
</gene>
<reference evidence="1 2" key="1">
    <citation type="submission" date="2023-10" db="EMBL/GenBank/DDBJ databases">
        <authorList>
            <person name="Botero Cardona J."/>
        </authorList>
    </citation>
    <scope>NUCLEOTIDE SEQUENCE [LARGE SCALE GENOMIC DNA]</scope>
    <source>
        <strain evidence="1 2">R-54839</strain>
    </source>
</reference>
<comment type="caution">
    <text evidence="1">The sequence shown here is derived from an EMBL/GenBank/DDBJ whole genome shotgun (WGS) entry which is preliminary data.</text>
</comment>
<organism evidence="1 2">
    <name type="scientific">Fructobacillus fructosus</name>
    <dbReference type="NCBI Taxonomy" id="1631"/>
    <lineage>
        <taxon>Bacteria</taxon>
        <taxon>Bacillati</taxon>
        <taxon>Bacillota</taxon>
        <taxon>Bacilli</taxon>
        <taxon>Lactobacillales</taxon>
        <taxon>Lactobacillaceae</taxon>
        <taxon>Fructobacillus</taxon>
    </lineage>
</organism>
<dbReference type="Proteomes" id="UP001314261">
    <property type="component" value="Unassembled WGS sequence"/>
</dbReference>
<proteinExistence type="predicted"/>
<sequence length="133" mass="15454">MLNMINKIKEEQQKAKIIIDDKLSQAFETLNESTALYETRLFVKRIIEAEAIHLKKVIDQDKTVDDVHFDLADSTFDDKVEEMLDLLSPQRREENQLPLEEVLEFDSVIEEKGILAKKFHIISTSLADFFKGK</sequence>
<evidence type="ECO:0000313" key="2">
    <source>
        <dbReference type="Proteomes" id="UP001314261"/>
    </source>
</evidence>
<evidence type="ECO:0000313" key="1">
    <source>
        <dbReference type="EMBL" id="CAK1241242.1"/>
    </source>
</evidence>
<accession>A0ABN9YRU2</accession>
<dbReference type="EMBL" id="CAUZLR010000005">
    <property type="protein sequence ID" value="CAK1241242.1"/>
    <property type="molecule type" value="Genomic_DNA"/>
</dbReference>
<keyword evidence="2" id="KW-1185">Reference proteome</keyword>
<protein>
    <submittedName>
        <fullName evidence="1">Uncharacterized protein</fullName>
    </submittedName>
</protein>
<name>A0ABN9YRU2_9LACO</name>